<evidence type="ECO:0008006" key="3">
    <source>
        <dbReference type="Google" id="ProtNLM"/>
    </source>
</evidence>
<evidence type="ECO:0000313" key="2">
    <source>
        <dbReference type="Proteomes" id="UP000052982"/>
    </source>
</evidence>
<dbReference type="EMBL" id="LMWW01000036">
    <property type="protein sequence ID" value="KUN81315.1"/>
    <property type="molecule type" value="Genomic_DNA"/>
</dbReference>
<dbReference type="AlphaFoldDB" id="A0A124I2Q8"/>
<keyword evidence="2" id="KW-1185">Reference proteome</keyword>
<proteinExistence type="predicted"/>
<reference evidence="1 2" key="1">
    <citation type="submission" date="2015-10" db="EMBL/GenBank/DDBJ databases">
        <title>Draft genome sequence of Streptomyces griseoruber DSM 40281, type strain for the species Streptomyces griseoruber.</title>
        <authorList>
            <person name="Ruckert C."/>
            <person name="Winkler A."/>
            <person name="Kalinowski J."/>
            <person name="Kampfer P."/>
            <person name="Glaeser S."/>
        </authorList>
    </citation>
    <scope>NUCLEOTIDE SEQUENCE [LARGE SCALE GENOMIC DNA]</scope>
    <source>
        <strain evidence="1 2">DSM 40281</strain>
    </source>
</reference>
<comment type="caution">
    <text evidence="1">The sequence shown here is derived from an EMBL/GenBank/DDBJ whole genome shotgun (WGS) entry which is preliminary data.</text>
</comment>
<accession>A0A124I2Q8</accession>
<dbReference type="STRING" id="1943.AQJ64_23275"/>
<organism evidence="1 2">
    <name type="scientific">Streptomyces griseoruber</name>
    <dbReference type="NCBI Taxonomy" id="1943"/>
    <lineage>
        <taxon>Bacteria</taxon>
        <taxon>Bacillati</taxon>
        <taxon>Actinomycetota</taxon>
        <taxon>Actinomycetes</taxon>
        <taxon>Kitasatosporales</taxon>
        <taxon>Streptomycetaceae</taxon>
        <taxon>Streptomyces</taxon>
    </lineage>
</organism>
<evidence type="ECO:0000313" key="1">
    <source>
        <dbReference type="EMBL" id="KUN81315.1"/>
    </source>
</evidence>
<dbReference type="OrthoDB" id="4775096at2"/>
<dbReference type="RefSeq" id="WP_055632776.1">
    <property type="nucleotide sequence ID" value="NZ_KQ948771.1"/>
</dbReference>
<sequence length="124" mass="14142">MRDFAAVLQQADEDFEFSREMRYYTGKLHVTIGDQAWLAVYDDGRLLSADPSDIDPEDAAIAVSGTREQWEEMTAEHPRPFFQSLQSSSIKHGVRLSNTDQLYAYLPALNRLMQIFRQLNAQGA</sequence>
<protein>
    <recommendedName>
        <fullName evidence="3">SCP2 domain-containing protein</fullName>
    </recommendedName>
</protein>
<gene>
    <name evidence="1" type="ORF">AQJ64_23275</name>
</gene>
<name>A0A124I2Q8_9ACTN</name>
<dbReference type="Proteomes" id="UP000052982">
    <property type="component" value="Unassembled WGS sequence"/>
</dbReference>